<proteinExistence type="predicted"/>
<dbReference type="AlphaFoldDB" id="A0A8S1LZT9"/>
<reference evidence="1" key="1">
    <citation type="submission" date="2021-01" db="EMBL/GenBank/DDBJ databases">
        <authorList>
            <consortium name="Genoscope - CEA"/>
            <person name="William W."/>
        </authorList>
    </citation>
    <scope>NUCLEOTIDE SEQUENCE</scope>
</reference>
<keyword evidence="2" id="KW-1185">Reference proteome</keyword>
<organism evidence="1 2">
    <name type="scientific">Paramecium sonneborni</name>
    <dbReference type="NCBI Taxonomy" id="65129"/>
    <lineage>
        <taxon>Eukaryota</taxon>
        <taxon>Sar</taxon>
        <taxon>Alveolata</taxon>
        <taxon>Ciliophora</taxon>
        <taxon>Intramacronucleata</taxon>
        <taxon>Oligohymenophorea</taxon>
        <taxon>Peniculida</taxon>
        <taxon>Parameciidae</taxon>
        <taxon>Paramecium</taxon>
    </lineage>
</organism>
<evidence type="ECO:0000313" key="2">
    <source>
        <dbReference type="Proteomes" id="UP000692954"/>
    </source>
</evidence>
<sequence>MFIKRIASSFSKSHHHLVIPYYNKGIQNPINNRKALNFVTEDLNMKDPDGFIYAFNNVIASINHEDFIEFANQTCDSELVKGFQTGFKRLKDNNQFIEPIYDPEIEEEILFSAYSVCFELDDGKSYYLQKPNWELDLIDMKIEFYNIFHSMIRNPITSRPKLTVILDCFIKCKTSIKIQNFELHPYSYHAVKFMSQKHKHDTNILTLLKESNFEKLLLGKNYNWRIINIDNFLKR</sequence>
<comment type="caution">
    <text evidence="1">The sequence shown here is derived from an EMBL/GenBank/DDBJ whole genome shotgun (WGS) entry which is preliminary data.</text>
</comment>
<dbReference type="Proteomes" id="UP000692954">
    <property type="component" value="Unassembled WGS sequence"/>
</dbReference>
<dbReference type="OrthoDB" id="296802at2759"/>
<name>A0A8S1LZT9_9CILI</name>
<gene>
    <name evidence="1" type="ORF">PSON_ATCC_30995.1.T0260308</name>
</gene>
<dbReference type="EMBL" id="CAJJDN010000026">
    <property type="protein sequence ID" value="CAD8070276.1"/>
    <property type="molecule type" value="Genomic_DNA"/>
</dbReference>
<accession>A0A8S1LZT9</accession>
<evidence type="ECO:0000313" key="1">
    <source>
        <dbReference type="EMBL" id="CAD8070276.1"/>
    </source>
</evidence>
<protein>
    <submittedName>
        <fullName evidence="1">Uncharacterized protein</fullName>
    </submittedName>
</protein>